<accession>A0A432YCC8</accession>
<reference evidence="2" key="1">
    <citation type="journal article" date="2018" name="Front. Microbiol.">
        <title>Genome-Based Analysis Reveals the Taxonomy and Diversity of the Family Idiomarinaceae.</title>
        <authorList>
            <person name="Liu Y."/>
            <person name="Lai Q."/>
            <person name="Shao Z."/>
        </authorList>
    </citation>
    <scope>NUCLEOTIDE SEQUENCE [LARGE SCALE GENOMIC DNA]</scope>
    <source>
        <strain evidence="2">F23</strain>
    </source>
</reference>
<dbReference type="OrthoDB" id="5767078at2"/>
<keyword evidence="2" id="KW-1185">Reference proteome</keyword>
<evidence type="ECO:0000313" key="1">
    <source>
        <dbReference type="EMBL" id="RUO58516.1"/>
    </source>
</evidence>
<comment type="caution">
    <text evidence="1">The sequence shown here is derived from an EMBL/GenBank/DDBJ whole genome shotgun (WGS) entry which is preliminary data.</text>
</comment>
<dbReference type="AlphaFoldDB" id="A0A432YCC8"/>
<evidence type="ECO:0008006" key="3">
    <source>
        <dbReference type="Google" id="ProtNLM"/>
    </source>
</evidence>
<gene>
    <name evidence="1" type="ORF">CWE25_02195</name>
</gene>
<proteinExistence type="predicted"/>
<sequence>MGQEASHETQSKMHAALSFYYSIYRENNLSKAKEFASQRLSQLLEHYGSVSAVQRYVLNRYFDRVEISIDPASFDAYLNRDDEQRVTLVFDGRYDGEMVKDRRDIVLVKENNAWRVDQILDPRYRP</sequence>
<dbReference type="EMBL" id="PIPV01000001">
    <property type="protein sequence ID" value="RUO58516.1"/>
    <property type="molecule type" value="Genomic_DNA"/>
</dbReference>
<organism evidence="1 2">
    <name type="scientific">Idiomarina fontislapidosi</name>
    <dbReference type="NCBI Taxonomy" id="263723"/>
    <lineage>
        <taxon>Bacteria</taxon>
        <taxon>Pseudomonadati</taxon>
        <taxon>Pseudomonadota</taxon>
        <taxon>Gammaproteobacteria</taxon>
        <taxon>Alteromonadales</taxon>
        <taxon>Idiomarinaceae</taxon>
        <taxon>Idiomarina</taxon>
    </lineage>
</organism>
<evidence type="ECO:0000313" key="2">
    <source>
        <dbReference type="Proteomes" id="UP000287330"/>
    </source>
</evidence>
<name>A0A432YCC8_9GAMM</name>
<protein>
    <recommendedName>
        <fullName evidence="3">NTF2 fold immunity protein domain-containing protein</fullName>
    </recommendedName>
</protein>
<dbReference type="Proteomes" id="UP000287330">
    <property type="component" value="Unassembled WGS sequence"/>
</dbReference>